<dbReference type="InterPro" id="IPR036875">
    <property type="entry name" value="Znf_CCHC_sf"/>
</dbReference>
<dbReference type="GO" id="GO:0005634">
    <property type="term" value="C:nucleus"/>
    <property type="evidence" value="ECO:0007669"/>
    <property type="project" value="UniProtKB-SubCell"/>
</dbReference>
<keyword evidence="2" id="KW-0539">Nucleus</keyword>
<dbReference type="Proteomes" id="UP000235965">
    <property type="component" value="Unassembled WGS sequence"/>
</dbReference>
<dbReference type="GO" id="GO:0006260">
    <property type="term" value="P:DNA replication"/>
    <property type="evidence" value="ECO:0007669"/>
    <property type="project" value="InterPro"/>
</dbReference>
<feature type="compositionally biased region" description="Polar residues" evidence="4">
    <location>
        <begin position="243"/>
        <end position="260"/>
    </location>
</feature>
<feature type="region of interest" description="Disordered" evidence="4">
    <location>
        <begin position="235"/>
        <end position="260"/>
    </location>
</feature>
<evidence type="ECO:0000259" key="5">
    <source>
        <dbReference type="PROSITE" id="PS50158"/>
    </source>
</evidence>
<dbReference type="SMART" id="SM00343">
    <property type="entry name" value="ZnF_C2HC"/>
    <property type="match status" value="1"/>
</dbReference>
<reference evidence="6 7" key="1">
    <citation type="submission" date="2017-12" db="EMBL/GenBank/DDBJ databases">
        <title>Hemimetabolous genomes reveal molecular basis of termite eusociality.</title>
        <authorList>
            <person name="Harrison M.C."/>
            <person name="Jongepier E."/>
            <person name="Robertson H.M."/>
            <person name="Arning N."/>
            <person name="Bitard-Feildel T."/>
            <person name="Chao H."/>
            <person name="Childers C.P."/>
            <person name="Dinh H."/>
            <person name="Doddapaneni H."/>
            <person name="Dugan S."/>
            <person name="Gowin J."/>
            <person name="Greiner C."/>
            <person name="Han Y."/>
            <person name="Hu H."/>
            <person name="Hughes D.S.T."/>
            <person name="Huylmans A.-K."/>
            <person name="Kemena C."/>
            <person name="Kremer L.P.M."/>
            <person name="Lee S.L."/>
            <person name="Lopez-Ezquerra A."/>
            <person name="Mallet L."/>
            <person name="Monroy-Kuhn J.M."/>
            <person name="Moser A."/>
            <person name="Murali S.C."/>
            <person name="Muzny D.M."/>
            <person name="Otani S."/>
            <person name="Piulachs M.-D."/>
            <person name="Poelchau M."/>
            <person name="Qu J."/>
            <person name="Schaub F."/>
            <person name="Wada-Katsumata A."/>
            <person name="Worley K.C."/>
            <person name="Xie Q."/>
            <person name="Ylla G."/>
            <person name="Poulsen M."/>
            <person name="Gibbs R.A."/>
            <person name="Schal C."/>
            <person name="Richards S."/>
            <person name="Belles X."/>
            <person name="Korb J."/>
            <person name="Bornberg-Bauer E."/>
        </authorList>
    </citation>
    <scope>NUCLEOTIDE SEQUENCE [LARGE SCALE GENOMIC DNA]</scope>
    <source>
        <tissue evidence="6">Whole body</tissue>
    </source>
</reference>
<comment type="subcellular location">
    <subcellularLocation>
        <location evidence="1">Nucleus</location>
    </subcellularLocation>
</comment>
<comment type="caution">
    <text evidence="6">The sequence shown here is derived from an EMBL/GenBank/DDBJ whole genome shotgun (WGS) entry which is preliminary data.</text>
</comment>
<organism evidence="6 7">
    <name type="scientific">Cryptotermes secundus</name>
    <dbReference type="NCBI Taxonomy" id="105785"/>
    <lineage>
        <taxon>Eukaryota</taxon>
        <taxon>Metazoa</taxon>
        <taxon>Ecdysozoa</taxon>
        <taxon>Arthropoda</taxon>
        <taxon>Hexapoda</taxon>
        <taxon>Insecta</taxon>
        <taxon>Pterygota</taxon>
        <taxon>Neoptera</taxon>
        <taxon>Polyneoptera</taxon>
        <taxon>Dictyoptera</taxon>
        <taxon>Blattodea</taxon>
        <taxon>Blattoidea</taxon>
        <taxon>Termitoidae</taxon>
        <taxon>Kalotermitidae</taxon>
        <taxon>Cryptotermitinae</taxon>
        <taxon>Cryptotermes</taxon>
    </lineage>
</organism>
<gene>
    <name evidence="6" type="ORF">B7P43_G11418</name>
</gene>
<dbReference type="GO" id="GO:0008270">
    <property type="term" value="F:zinc ion binding"/>
    <property type="evidence" value="ECO:0007669"/>
    <property type="project" value="UniProtKB-KW"/>
</dbReference>
<feature type="domain" description="CCHC-type" evidence="5">
    <location>
        <begin position="560"/>
        <end position="574"/>
    </location>
</feature>
<dbReference type="STRING" id="105785.A0A2J7QYR1"/>
<accession>A0A2J7QYR1</accession>
<dbReference type="EMBL" id="NEVH01009084">
    <property type="protein sequence ID" value="PNF33721.1"/>
    <property type="molecule type" value="Genomic_DNA"/>
</dbReference>
<dbReference type="PROSITE" id="PS50158">
    <property type="entry name" value="ZF_CCHC"/>
    <property type="match status" value="1"/>
</dbReference>
<keyword evidence="3" id="KW-0862">Zinc</keyword>
<dbReference type="InterPro" id="IPR001878">
    <property type="entry name" value="Znf_CCHC"/>
</dbReference>
<dbReference type="InParanoid" id="A0A2J7QYR1"/>
<dbReference type="Pfam" id="PF00098">
    <property type="entry name" value="zf-CCHC"/>
    <property type="match status" value="1"/>
</dbReference>
<dbReference type="CDD" id="cd22289">
    <property type="entry name" value="RecQL4_SLD2_NTD"/>
    <property type="match status" value="1"/>
</dbReference>
<name>A0A2J7QYR1_9NEOP</name>
<keyword evidence="3" id="KW-0479">Metal-binding</keyword>
<evidence type="ECO:0000313" key="7">
    <source>
        <dbReference type="Proteomes" id="UP000235965"/>
    </source>
</evidence>
<keyword evidence="3" id="KW-0863">Zinc-finger</keyword>
<feature type="non-terminal residue" evidence="6">
    <location>
        <position position="655"/>
    </location>
</feature>
<dbReference type="Gene3D" id="1.10.10.1460">
    <property type="match status" value="1"/>
</dbReference>
<dbReference type="Pfam" id="PF11719">
    <property type="entry name" value="Drc1-Sld2"/>
    <property type="match status" value="1"/>
</dbReference>
<sequence length="655" mass="73498">MDLLEDPSFKIKYQKSKLKVKLWESEFRKSRGRNPSKMDIRAASQKVKEAYKLYYQLKTLALQDSLMDITCSDDRENITTSDISEIKHSITSVEADKVIDQSDQIRQHRIALADIQNEKDVDSCTCDSEKVSHVEECVRDVLHERSSEDLKDVWGSHLNKNAEKVLDSATKTFSQRSACFHFSEKLFIGSKFSKKNPRKSRSFSQPSKSVENDGFQVLPCFEVKKMSSEYMTCGHQEDMPRPSTDNRNAAESTSTPHSALSINGLLEEKLTVVRNSTQITNQAVSAIHRAVLTSDSCEQKCTPSRTVDKGWLDRCTKANSLEYQVTPVNDSGIESMESSTVTDQCSIIEDTPKLLQPVSAIASQLPCTKPSQCLTLPDVTGNEKRKMGVAVSDDSDEDIIYNSEESENEEQMIRMRRITCGKKRKLYASDADFPGTSAKNKDTFPEAVPTLAGAEDTLIEIPSIADINKIAEAIVSTEKNVEKKKRAVSSKLTKREILERKMCAGQANDNFVRINIKKKVYVRGKKNNSYSKYKKAEWKKKKKMVGSAVDDDAGSSGVLKCFKCGDIGHFARNCLNFQGDKLLPQDEAEEDDSPFPTLEEVEAMAAEPIYASRRKVTASFLMTSQHGNEQNTETCCSFDSVTFSDIKPLYELKED</sequence>
<dbReference type="SUPFAM" id="SSF57756">
    <property type="entry name" value="Retrovirus zinc finger-like domains"/>
    <property type="match status" value="1"/>
</dbReference>
<evidence type="ECO:0000256" key="3">
    <source>
        <dbReference type="PROSITE-ProRule" id="PRU00047"/>
    </source>
</evidence>
<dbReference type="InterPro" id="IPR021110">
    <property type="entry name" value="DNA_rep_checkpnt_protein"/>
</dbReference>
<dbReference type="GO" id="GO:0003676">
    <property type="term" value="F:nucleic acid binding"/>
    <property type="evidence" value="ECO:0007669"/>
    <property type="project" value="InterPro"/>
</dbReference>
<keyword evidence="7" id="KW-1185">Reference proteome</keyword>
<evidence type="ECO:0000256" key="2">
    <source>
        <dbReference type="ARBA" id="ARBA00023242"/>
    </source>
</evidence>
<evidence type="ECO:0000256" key="1">
    <source>
        <dbReference type="ARBA" id="ARBA00004123"/>
    </source>
</evidence>
<proteinExistence type="predicted"/>
<protein>
    <recommendedName>
        <fullName evidence="5">CCHC-type domain-containing protein</fullName>
    </recommendedName>
</protein>
<dbReference type="OrthoDB" id="6623978at2759"/>
<evidence type="ECO:0000313" key="6">
    <source>
        <dbReference type="EMBL" id="PNF33721.1"/>
    </source>
</evidence>
<dbReference type="AlphaFoldDB" id="A0A2J7QYR1"/>
<evidence type="ECO:0000256" key="4">
    <source>
        <dbReference type="SAM" id="MobiDB-lite"/>
    </source>
</evidence>